<dbReference type="RefSeq" id="WP_171741603.1">
    <property type="nucleotide sequence ID" value="NZ_CP053435.1"/>
</dbReference>
<keyword evidence="1" id="KW-0732">Signal</keyword>
<feature type="signal peptide" evidence="1">
    <location>
        <begin position="1"/>
        <end position="19"/>
    </location>
</feature>
<dbReference type="EMBL" id="CP053435">
    <property type="protein sequence ID" value="QJW91748.1"/>
    <property type="molecule type" value="Genomic_DNA"/>
</dbReference>
<name>A0A6M5YCC3_9BACT</name>
<evidence type="ECO:0000313" key="2">
    <source>
        <dbReference type="EMBL" id="QJW91748.1"/>
    </source>
</evidence>
<gene>
    <name evidence="2" type="ORF">HNV11_21370</name>
</gene>
<sequence length="209" mass="22001">MKTLLKALGLTLISVSGFAQSTPAKSDTTLASPTVSTVIGYNSAGRLGHKLSDGNFSPFALQSEVVNATASAVTSVNGKGGPKVTLVTTDVPEGTNQYFTTARSNAAGDSRYAQLSGSYANPAWLTSLAFSKVTNKPTTLAGYGITDADSYQTVDTYAAMNALTFSANVSRRVLVTSDERYGKSNQWYMVWADSAGVMHADKIVTISEK</sequence>
<keyword evidence="3" id="KW-1185">Reference proteome</keyword>
<dbReference type="KEGG" id="stae:HNV11_21370"/>
<dbReference type="AlphaFoldDB" id="A0A6M5YCC3"/>
<evidence type="ECO:0000313" key="3">
    <source>
        <dbReference type="Proteomes" id="UP000502756"/>
    </source>
</evidence>
<evidence type="ECO:0000256" key="1">
    <source>
        <dbReference type="SAM" id="SignalP"/>
    </source>
</evidence>
<protein>
    <submittedName>
        <fullName evidence="2">Uncharacterized protein</fullName>
    </submittedName>
</protein>
<dbReference type="Proteomes" id="UP000502756">
    <property type="component" value="Chromosome"/>
</dbReference>
<reference evidence="2 3" key="1">
    <citation type="submission" date="2020-05" db="EMBL/GenBank/DDBJ databases">
        <title>Genome sequencing of Spirosoma sp. TS118.</title>
        <authorList>
            <person name="Lee J.-H."/>
            <person name="Jeong S."/>
            <person name="Zhao L."/>
            <person name="Jung J.-H."/>
            <person name="Kim M.-K."/>
            <person name="Lim S."/>
        </authorList>
    </citation>
    <scope>NUCLEOTIDE SEQUENCE [LARGE SCALE GENOMIC DNA]</scope>
    <source>
        <strain evidence="2 3">TS118</strain>
    </source>
</reference>
<organism evidence="2 3">
    <name type="scientific">Spirosoma taeanense</name>
    <dbReference type="NCBI Taxonomy" id="2735870"/>
    <lineage>
        <taxon>Bacteria</taxon>
        <taxon>Pseudomonadati</taxon>
        <taxon>Bacteroidota</taxon>
        <taxon>Cytophagia</taxon>
        <taxon>Cytophagales</taxon>
        <taxon>Cytophagaceae</taxon>
        <taxon>Spirosoma</taxon>
    </lineage>
</organism>
<accession>A0A6M5YCC3</accession>
<proteinExistence type="predicted"/>
<feature type="chain" id="PRO_5026710692" evidence="1">
    <location>
        <begin position="20"/>
        <end position="209"/>
    </location>
</feature>